<feature type="region of interest" description="Disordered" evidence="1">
    <location>
        <begin position="1"/>
        <end position="74"/>
    </location>
</feature>
<dbReference type="AlphaFoldDB" id="A0A5P1EJ67"/>
<feature type="compositionally biased region" description="Acidic residues" evidence="1">
    <location>
        <begin position="31"/>
        <end position="56"/>
    </location>
</feature>
<evidence type="ECO:0000256" key="1">
    <source>
        <dbReference type="SAM" id="MobiDB-lite"/>
    </source>
</evidence>
<dbReference type="Proteomes" id="UP000243459">
    <property type="component" value="Chromosome 6"/>
</dbReference>
<protein>
    <submittedName>
        <fullName evidence="2">Uncharacterized protein</fullName>
    </submittedName>
</protein>
<dbReference type="EMBL" id="CM007386">
    <property type="protein sequence ID" value="ONK65946.1"/>
    <property type="molecule type" value="Genomic_DNA"/>
</dbReference>
<organism evidence="2 3">
    <name type="scientific">Asparagus officinalis</name>
    <name type="common">Garden asparagus</name>
    <dbReference type="NCBI Taxonomy" id="4686"/>
    <lineage>
        <taxon>Eukaryota</taxon>
        <taxon>Viridiplantae</taxon>
        <taxon>Streptophyta</taxon>
        <taxon>Embryophyta</taxon>
        <taxon>Tracheophyta</taxon>
        <taxon>Spermatophyta</taxon>
        <taxon>Magnoliopsida</taxon>
        <taxon>Liliopsida</taxon>
        <taxon>Asparagales</taxon>
        <taxon>Asparagaceae</taxon>
        <taxon>Asparagoideae</taxon>
        <taxon>Asparagus</taxon>
    </lineage>
</organism>
<evidence type="ECO:0000313" key="3">
    <source>
        <dbReference type="Proteomes" id="UP000243459"/>
    </source>
</evidence>
<accession>A0A5P1EJ67</accession>
<proteinExistence type="predicted"/>
<gene>
    <name evidence="2" type="ORF">A4U43_C06F2610</name>
</gene>
<evidence type="ECO:0000313" key="2">
    <source>
        <dbReference type="EMBL" id="ONK65946.1"/>
    </source>
</evidence>
<name>A0A5P1EJ67_ASPOF</name>
<dbReference type="Gramene" id="ONK65946">
    <property type="protein sequence ID" value="ONK65946"/>
    <property type="gene ID" value="A4U43_C06F2610"/>
</dbReference>
<reference evidence="3" key="1">
    <citation type="journal article" date="2017" name="Nat. Commun.">
        <title>The asparagus genome sheds light on the origin and evolution of a young Y chromosome.</title>
        <authorList>
            <person name="Harkess A."/>
            <person name="Zhou J."/>
            <person name="Xu C."/>
            <person name="Bowers J.E."/>
            <person name="Van der Hulst R."/>
            <person name="Ayyampalayam S."/>
            <person name="Mercati F."/>
            <person name="Riccardi P."/>
            <person name="McKain M.R."/>
            <person name="Kakrana A."/>
            <person name="Tang H."/>
            <person name="Ray J."/>
            <person name="Groenendijk J."/>
            <person name="Arikit S."/>
            <person name="Mathioni S.M."/>
            <person name="Nakano M."/>
            <person name="Shan H."/>
            <person name="Telgmann-Rauber A."/>
            <person name="Kanno A."/>
            <person name="Yue Z."/>
            <person name="Chen H."/>
            <person name="Li W."/>
            <person name="Chen Y."/>
            <person name="Xu X."/>
            <person name="Zhang Y."/>
            <person name="Luo S."/>
            <person name="Chen H."/>
            <person name="Gao J."/>
            <person name="Mao Z."/>
            <person name="Pires J.C."/>
            <person name="Luo M."/>
            <person name="Kudrna D."/>
            <person name="Wing R.A."/>
            <person name="Meyers B.C."/>
            <person name="Yi K."/>
            <person name="Kong H."/>
            <person name="Lavrijsen P."/>
            <person name="Sunseri F."/>
            <person name="Falavigna A."/>
            <person name="Ye Y."/>
            <person name="Leebens-Mack J.H."/>
            <person name="Chen G."/>
        </authorList>
    </citation>
    <scope>NUCLEOTIDE SEQUENCE [LARGE SCALE GENOMIC DNA]</scope>
    <source>
        <strain evidence="3">cv. DH0086</strain>
    </source>
</reference>
<keyword evidence="3" id="KW-1185">Reference proteome</keyword>
<feature type="region of interest" description="Disordered" evidence="1">
    <location>
        <begin position="126"/>
        <end position="166"/>
    </location>
</feature>
<sequence>MLVLDNLEAVGGVGSENSMPQRVVPRHAASDEDDAEGDDEVGEDDPGFGVGDEDLPDGQPEKELLLGQAPDPLQAAEGEVGVDLLIEPDGAPVVLGDAGAVEVDGEEGGGGVEGEERTFWEEAGGRPCEREERVDGVVEKAREEREGGEREEGLAIWGGGVDRRGN</sequence>
<feature type="compositionally biased region" description="Basic and acidic residues" evidence="1">
    <location>
        <begin position="126"/>
        <end position="153"/>
    </location>
</feature>